<dbReference type="RefSeq" id="WP_382273062.1">
    <property type="nucleotide sequence ID" value="NZ_JBHTBU010000003.1"/>
</dbReference>
<dbReference type="EMBL" id="JBHTBU010000003">
    <property type="protein sequence ID" value="MFC7289782.1"/>
    <property type="molecule type" value="Genomic_DNA"/>
</dbReference>
<dbReference type="InterPro" id="IPR024572">
    <property type="entry name" value="RcnB"/>
</dbReference>
<sequence>MNSKIIISSIMTVTLLASSAAFAQGYNGGGDRGHNEQMQRGGPGNDHGKPGNNKYGDKHGNKHDGRHDNRRSVHHDGRGAGPNHNYYKGGHLPREYRGHQYVVNDWRGHHLSAPPRGYNWVQTGGDYVLIAIATGVIAQIILGN</sequence>
<evidence type="ECO:0000256" key="1">
    <source>
        <dbReference type="SAM" id="MobiDB-lite"/>
    </source>
</evidence>
<dbReference type="Gene3D" id="3.10.450.160">
    <property type="entry name" value="inner membrane protein cigr"/>
    <property type="match status" value="1"/>
</dbReference>
<evidence type="ECO:0000313" key="3">
    <source>
        <dbReference type="EMBL" id="MFC7289782.1"/>
    </source>
</evidence>
<keyword evidence="2" id="KW-0732">Signal</keyword>
<feature type="signal peptide" evidence="2">
    <location>
        <begin position="1"/>
        <end position="23"/>
    </location>
</feature>
<proteinExistence type="predicted"/>
<evidence type="ECO:0000256" key="2">
    <source>
        <dbReference type="SAM" id="SignalP"/>
    </source>
</evidence>
<keyword evidence="4" id="KW-1185">Reference proteome</keyword>
<feature type="region of interest" description="Disordered" evidence="1">
    <location>
        <begin position="27"/>
        <end position="92"/>
    </location>
</feature>
<feature type="compositionally biased region" description="Basic and acidic residues" evidence="1">
    <location>
        <begin position="55"/>
        <end position="78"/>
    </location>
</feature>
<reference evidence="4" key="1">
    <citation type="journal article" date="2019" name="Int. J. Syst. Evol. Microbiol.">
        <title>The Global Catalogue of Microorganisms (GCM) 10K type strain sequencing project: providing services to taxonomists for standard genome sequencing and annotation.</title>
        <authorList>
            <consortium name="The Broad Institute Genomics Platform"/>
            <consortium name="The Broad Institute Genome Sequencing Center for Infectious Disease"/>
            <person name="Wu L."/>
            <person name="Ma J."/>
        </authorList>
    </citation>
    <scope>NUCLEOTIDE SEQUENCE [LARGE SCALE GENOMIC DNA]</scope>
    <source>
        <strain evidence="4">KACC 12508</strain>
    </source>
</reference>
<evidence type="ECO:0000313" key="4">
    <source>
        <dbReference type="Proteomes" id="UP001596542"/>
    </source>
</evidence>
<protein>
    <submittedName>
        <fullName evidence="3">RcnB family protein</fullName>
    </submittedName>
</protein>
<organism evidence="3 4">
    <name type="scientific">Herminiimonas glaciei</name>
    <dbReference type="NCBI Taxonomy" id="523788"/>
    <lineage>
        <taxon>Bacteria</taxon>
        <taxon>Pseudomonadati</taxon>
        <taxon>Pseudomonadota</taxon>
        <taxon>Betaproteobacteria</taxon>
        <taxon>Burkholderiales</taxon>
        <taxon>Oxalobacteraceae</taxon>
        <taxon>Herminiimonas</taxon>
    </lineage>
</organism>
<accession>A0ABW2IFQ9</accession>
<feature type="chain" id="PRO_5045496950" evidence="2">
    <location>
        <begin position="24"/>
        <end position="144"/>
    </location>
</feature>
<comment type="caution">
    <text evidence="3">The sequence shown here is derived from an EMBL/GenBank/DDBJ whole genome shotgun (WGS) entry which is preliminary data.</text>
</comment>
<name>A0ABW2IFQ9_9BURK</name>
<dbReference type="Proteomes" id="UP001596542">
    <property type="component" value="Unassembled WGS sequence"/>
</dbReference>
<gene>
    <name evidence="3" type="ORF">ACFQPC_17165</name>
</gene>
<dbReference type="Pfam" id="PF11776">
    <property type="entry name" value="RcnB"/>
    <property type="match status" value="1"/>
</dbReference>